<feature type="region of interest" description="Disordered" evidence="6">
    <location>
        <begin position="418"/>
        <end position="442"/>
    </location>
</feature>
<keyword evidence="2 4" id="KW-0863">Zinc-finger</keyword>
<evidence type="ECO:0000256" key="2">
    <source>
        <dbReference type="ARBA" id="ARBA00022771"/>
    </source>
</evidence>
<dbReference type="Pfam" id="PF13639">
    <property type="entry name" value="zf-RING_2"/>
    <property type="match status" value="1"/>
</dbReference>
<dbReference type="GO" id="GO:0090734">
    <property type="term" value="C:site of DNA damage"/>
    <property type="evidence" value="ECO:0007669"/>
    <property type="project" value="TreeGrafter"/>
</dbReference>
<dbReference type="GO" id="GO:0008270">
    <property type="term" value="F:zinc ion binding"/>
    <property type="evidence" value="ECO:0007669"/>
    <property type="project" value="UniProtKB-KW"/>
</dbReference>
<feature type="coiled-coil region" evidence="5">
    <location>
        <begin position="205"/>
        <end position="260"/>
    </location>
</feature>
<dbReference type="GO" id="GO:0031297">
    <property type="term" value="P:replication fork processing"/>
    <property type="evidence" value="ECO:0007669"/>
    <property type="project" value="TreeGrafter"/>
</dbReference>
<keyword evidence="3" id="KW-0862">Zinc</keyword>
<evidence type="ECO:0000256" key="3">
    <source>
        <dbReference type="ARBA" id="ARBA00022833"/>
    </source>
</evidence>
<proteinExistence type="predicted"/>
<dbReference type="SMART" id="SM00744">
    <property type="entry name" value="RINGv"/>
    <property type="match status" value="1"/>
</dbReference>
<keyword evidence="1" id="KW-0479">Metal-binding</keyword>
<protein>
    <recommendedName>
        <fullName evidence="7">RING-type domain-containing protein</fullName>
    </recommendedName>
</protein>
<dbReference type="STRING" id="7102.A0A2A4IYB5"/>
<name>A0A2A4IYB5_HELVI</name>
<dbReference type="InterPro" id="IPR013083">
    <property type="entry name" value="Znf_RING/FYVE/PHD"/>
</dbReference>
<dbReference type="InterPro" id="IPR052639">
    <property type="entry name" value="TRAIP_ubiq-protein_ligase"/>
</dbReference>
<dbReference type="CDD" id="cd16480">
    <property type="entry name" value="RING-H2_TRAIP"/>
    <property type="match status" value="1"/>
</dbReference>
<dbReference type="PROSITE" id="PS50089">
    <property type="entry name" value="ZF_RING_2"/>
    <property type="match status" value="1"/>
</dbReference>
<accession>A0A2A4IYB5</accession>
<dbReference type="Gene3D" id="3.30.40.10">
    <property type="entry name" value="Zinc/RING finger domain, C3HC4 (zinc finger)"/>
    <property type="match status" value="1"/>
</dbReference>
<dbReference type="AlphaFoldDB" id="A0A2A4IYB5"/>
<dbReference type="GO" id="GO:0061630">
    <property type="term" value="F:ubiquitin protein ligase activity"/>
    <property type="evidence" value="ECO:0007669"/>
    <property type="project" value="TreeGrafter"/>
</dbReference>
<dbReference type="InterPro" id="IPR011016">
    <property type="entry name" value="Znf_RING-CH"/>
</dbReference>
<comment type="caution">
    <text evidence="8">The sequence shown here is derived from an EMBL/GenBank/DDBJ whole genome shotgun (WGS) entry which is preliminary data.</text>
</comment>
<evidence type="ECO:0000256" key="4">
    <source>
        <dbReference type="PROSITE-ProRule" id="PRU00175"/>
    </source>
</evidence>
<organism evidence="8">
    <name type="scientific">Heliothis virescens</name>
    <name type="common">Tobacco budworm moth</name>
    <dbReference type="NCBI Taxonomy" id="7102"/>
    <lineage>
        <taxon>Eukaryota</taxon>
        <taxon>Metazoa</taxon>
        <taxon>Ecdysozoa</taxon>
        <taxon>Arthropoda</taxon>
        <taxon>Hexapoda</taxon>
        <taxon>Insecta</taxon>
        <taxon>Pterygota</taxon>
        <taxon>Neoptera</taxon>
        <taxon>Endopterygota</taxon>
        <taxon>Lepidoptera</taxon>
        <taxon>Glossata</taxon>
        <taxon>Ditrysia</taxon>
        <taxon>Noctuoidea</taxon>
        <taxon>Noctuidae</taxon>
        <taxon>Heliothinae</taxon>
        <taxon>Heliothis</taxon>
    </lineage>
</organism>
<dbReference type="InterPro" id="IPR001841">
    <property type="entry name" value="Znf_RING"/>
</dbReference>
<evidence type="ECO:0000256" key="5">
    <source>
        <dbReference type="SAM" id="Coils"/>
    </source>
</evidence>
<sequence length="442" mass="50283">MNILCTICSDLVNQAENIFVTKCGHIFHHHCLAQWIERSKTCPQCRNKVTNSCMFRLYPTVSNENSNEDAATLQSRLDDAELQLRQQRAKYKEKEDKLVTANADLKRQDDLLKSYEKRLVSFDSKVLALSEQLEFTNIQNKEMQRIKEENESLKKNMQTLNGLQKVLNATSDDVEQMLRSYSDARTIATFATALKRALCESESKKNETRDRLHAAKQKLAMEKKNNDDLQNRIMELHDELEQVQAKCDLLNAEVEQRKSRPVDNHAQVVTAEVESPPKLNDAVIATDSRNNSFNTLVNNIETSDSPYLSLKQGNLFALSALQRAPLTILDKIMPSDPLFLNSIKNATKKRLGEKSNSLSTKHSIFHKKEPMKLEPRDENVTSSLDITYDGLGGHSKPDIFPVPNKTPVKSCIPKLSAKHKLKRPNPTGNQDIEKMLKKIKNK</sequence>
<evidence type="ECO:0000256" key="6">
    <source>
        <dbReference type="SAM" id="MobiDB-lite"/>
    </source>
</evidence>
<dbReference type="PANTHER" id="PTHR46569">
    <property type="entry name" value="E3 UBIQUITIN-PROTEIN LIGASE TRAIP"/>
    <property type="match status" value="1"/>
</dbReference>
<dbReference type="EMBL" id="NWSH01005605">
    <property type="protein sequence ID" value="PCG64103.1"/>
    <property type="molecule type" value="Genomic_DNA"/>
</dbReference>
<keyword evidence="5" id="KW-0175">Coiled coil</keyword>
<dbReference type="PANTHER" id="PTHR46569:SF1">
    <property type="entry name" value="E3 UBIQUITIN-PROTEIN LIGASE RFWD3-RELATED"/>
    <property type="match status" value="1"/>
</dbReference>
<evidence type="ECO:0000256" key="1">
    <source>
        <dbReference type="ARBA" id="ARBA00022723"/>
    </source>
</evidence>
<feature type="coiled-coil region" evidence="5">
    <location>
        <begin position="63"/>
        <end position="163"/>
    </location>
</feature>
<dbReference type="GO" id="GO:0005634">
    <property type="term" value="C:nucleus"/>
    <property type="evidence" value="ECO:0007669"/>
    <property type="project" value="TreeGrafter"/>
</dbReference>
<gene>
    <name evidence="8" type="ORF">B5V51_11252</name>
</gene>
<feature type="domain" description="RING-type" evidence="7">
    <location>
        <begin position="5"/>
        <end position="46"/>
    </location>
</feature>
<dbReference type="GO" id="GO:0016567">
    <property type="term" value="P:protein ubiquitination"/>
    <property type="evidence" value="ECO:0007669"/>
    <property type="project" value="TreeGrafter"/>
</dbReference>
<evidence type="ECO:0000313" key="8">
    <source>
        <dbReference type="EMBL" id="PCG64103.1"/>
    </source>
</evidence>
<reference evidence="8" key="1">
    <citation type="submission" date="2017-09" db="EMBL/GenBank/DDBJ databases">
        <title>Contemporary evolution of a Lepidopteran species, Heliothis virescens, in response to modern agricultural practices.</title>
        <authorList>
            <person name="Fritz M.L."/>
            <person name="Deyonke A.M."/>
            <person name="Papanicolaou A."/>
            <person name="Micinski S."/>
            <person name="Westbrook J."/>
            <person name="Gould F."/>
        </authorList>
    </citation>
    <scope>NUCLEOTIDE SEQUENCE [LARGE SCALE GENOMIC DNA]</scope>
    <source>
        <strain evidence="8">HvINT-</strain>
        <tissue evidence="8">Whole body</tissue>
    </source>
</reference>
<dbReference type="SMART" id="SM00184">
    <property type="entry name" value="RING"/>
    <property type="match status" value="1"/>
</dbReference>
<dbReference type="SUPFAM" id="SSF57850">
    <property type="entry name" value="RING/U-box"/>
    <property type="match status" value="1"/>
</dbReference>
<evidence type="ECO:0000259" key="7">
    <source>
        <dbReference type="PROSITE" id="PS50089"/>
    </source>
</evidence>